<evidence type="ECO:0000313" key="3">
    <source>
        <dbReference type="Proteomes" id="UP001220610"/>
    </source>
</evidence>
<feature type="domain" description="FAD dependent oxidoreductase" evidence="1">
    <location>
        <begin position="30"/>
        <end position="384"/>
    </location>
</feature>
<sequence>MDLRSDKPFALLRHGLMQVYPSLQQDISTDVAIIGAGITGSLIGWHLAKSGIPVTVVDRRHVAMGSTAASTALLQYEIDTPLQKLMKLVGEKNAVLSYLLCRQAIYDIKDLSLQLNTPTGFALRPSLQYASFKRDAHKLELECQLRKKIGINVEWLDNESLRGKFGFDKPAGMLSADGAVMDPYQFTHALLKDASTKGLQVYDNTRVEHISHEKDKVILKTEWDHTITAKQLIIACGYESQEHLPHRVEQLRSTYSIISEPLTEGQLWYKNAMIWETADPYLYLRTTEDHRIIIGGKDDPFSNPARRDANIPRKSTLLENSFRRLFPHIPFRTDFAWAGTFAGTKDGLPYIGAIPARPHTWFALGYGGNGIIFSMIAARILNDLMTGKNNPYAAIFSFDR</sequence>
<dbReference type="InterPro" id="IPR006076">
    <property type="entry name" value="FAD-dep_OxRdtase"/>
</dbReference>
<name>A0AAJ5WMT4_9BACT</name>
<accession>A0AAJ5WMT4</accession>
<evidence type="ECO:0000259" key="1">
    <source>
        <dbReference type="Pfam" id="PF01266"/>
    </source>
</evidence>
<dbReference type="InterPro" id="IPR036188">
    <property type="entry name" value="FAD/NAD-bd_sf"/>
</dbReference>
<dbReference type="Proteomes" id="UP001220610">
    <property type="component" value="Chromosome"/>
</dbReference>
<dbReference type="PANTHER" id="PTHR13847:SF201">
    <property type="entry name" value="PUTATIBE OXIDOREDUCTASE"/>
    <property type="match status" value="1"/>
</dbReference>
<dbReference type="GO" id="GO:0005737">
    <property type="term" value="C:cytoplasm"/>
    <property type="evidence" value="ECO:0007669"/>
    <property type="project" value="TreeGrafter"/>
</dbReference>
<protein>
    <submittedName>
        <fullName evidence="2">FAD-dependent oxidoreductase</fullName>
    </submittedName>
</protein>
<dbReference type="Pfam" id="PF01266">
    <property type="entry name" value="DAO"/>
    <property type="match status" value="1"/>
</dbReference>
<proteinExistence type="predicted"/>
<dbReference type="EMBL" id="CP119311">
    <property type="protein sequence ID" value="WEK33492.1"/>
    <property type="molecule type" value="Genomic_DNA"/>
</dbReference>
<gene>
    <name evidence="2" type="ORF">P0Y53_13455</name>
</gene>
<organism evidence="2 3">
    <name type="scientific">Candidatus Pseudobacter hemicellulosilyticus</name>
    <dbReference type="NCBI Taxonomy" id="3121375"/>
    <lineage>
        <taxon>Bacteria</taxon>
        <taxon>Pseudomonadati</taxon>
        <taxon>Bacteroidota</taxon>
        <taxon>Chitinophagia</taxon>
        <taxon>Chitinophagales</taxon>
        <taxon>Chitinophagaceae</taxon>
        <taxon>Pseudobacter</taxon>
    </lineage>
</organism>
<dbReference type="Gene3D" id="3.50.50.60">
    <property type="entry name" value="FAD/NAD(P)-binding domain"/>
    <property type="match status" value="1"/>
</dbReference>
<evidence type="ECO:0000313" key="2">
    <source>
        <dbReference type="EMBL" id="WEK33492.1"/>
    </source>
</evidence>
<reference evidence="2" key="1">
    <citation type="submission" date="2023-03" db="EMBL/GenBank/DDBJ databases">
        <title>Andean soil-derived lignocellulolytic bacterial consortium as a source of novel taxa and putative plastic-active enzymes.</title>
        <authorList>
            <person name="Diaz-Garcia L."/>
            <person name="Chuvochina M."/>
            <person name="Feuerriegel G."/>
            <person name="Bunk B."/>
            <person name="Sproer C."/>
            <person name="Streit W.R."/>
            <person name="Rodriguez L.M."/>
            <person name="Overmann J."/>
            <person name="Jimenez D.J."/>
        </authorList>
    </citation>
    <scope>NUCLEOTIDE SEQUENCE</scope>
    <source>
        <strain evidence="2">MAG 7</strain>
    </source>
</reference>
<dbReference type="Gene3D" id="3.30.9.10">
    <property type="entry name" value="D-Amino Acid Oxidase, subunit A, domain 2"/>
    <property type="match status" value="1"/>
</dbReference>
<dbReference type="SUPFAM" id="SSF51905">
    <property type="entry name" value="FAD/NAD(P)-binding domain"/>
    <property type="match status" value="1"/>
</dbReference>
<dbReference type="AlphaFoldDB" id="A0AAJ5WMT4"/>
<dbReference type="PANTHER" id="PTHR13847">
    <property type="entry name" value="SARCOSINE DEHYDROGENASE-RELATED"/>
    <property type="match status" value="1"/>
</dbReference>